<evidence type="ECO:0008006" key="3">
    <source>
        <dbReference type="Google" id="ProtNLM"/>
    </source>
</evidence>
<proteinExistence type="predicted"/>
<evidence type="ECO:0000313" key="2">
    <source>
        <dbReference type="Proteomes" id="UP000575469"/>
    </source>
</evidence>
<evidence type="ECO:0000313" key="1">
    <source>
        <dbReference type="EMBL" id="NMV36916.1"/>
    </source>
</evidence>
<dbReference type="EMBL" id="JABBZM010000002">
    <property type="protein sequence ID" value="NMV36916.1"/>
    <property type="molecule type" value="Genomic_DNA"/>
</dbReference>
<accession>A0A848NWP8</accession>
<dbReference type="AlphaFoldDB" id="A0A848NWP8"/>
<organism evidence="1 2">
    <name type="scientific">Ralstonia insidiosa</name>
    <dbReference type="NCBI Taxonomy" id="190721"/>
    <lineage>
        <taxon>Bacteria</taxon>
        <taxon>Pseudomonadati</taxon>
        <taxon>Pseudomonadota</taxon>
        <taxon>Betaproteobacteria</taxon>
        <taxon>Burkholderiales</taxon>
        <taxon>Burkholderiaceae</taxon>
        <taxon>Ralstonia</taxon>
    </lineage>
</organism>
<sequence length="649" mass="67395">MVLNPIAFFTDLLGKPLQGGSVYIGAANTNPLTNPLTVYQDAAMTIPMAQPLKTANGYISLNGSPQPIFVNAASYSLAINDSNGNLTLSIPNYTNPLLNQVGAGGASQIGFDGTTLDQQFLSRANRVVDTVAQLRGLSPTTYTRADMTGYNQVGDWGRGGFWMDNTDTTSADNSVTTFVGVAGARWKLVNQSRVSAMQGGAKGDKSTDDSVAIRNVPAAIKNGATYEIPTAPGDAYIISQHGTDSWCVDFSHVMNIRASGMYGALQPSAGTTVTTVYFKPNPSVANIGSLWEGLALGDPYTGTRAGTNGIFIDTQVNGSQLAKHVFSRLNILSGTGVGILHINVPSGTNANGGMYASSIENSVIKGGISLQATGDSNTAHKNLISGPNNGIYLSNAPGASLFTAVDNNITSTGGAFKIDAGSRFKLLRNNCEQISAFTGGATYMCDIAGGNGTMSTAEIRGNHFGLFSGITNSGVIHLSNTVGALISENTILNANTGGVGIVVDANNTNTRIGPNTYGTGVVTKVVDNGVGTMGVIKTITTFANNWQNIGSTAPGRFYKDILGTVHLAGLIALGTTTQGTLVFTLPVGFRPDYPTRHPVLTNNGSGLVAGEIRIDTSGAVTFWYGQNSYVSLDGICFPAAGLADTISDL</sequence>
<protein>
    <recommendedName>
        <fullName evidence="3">Pectate lyase superfamily protein domain-containing protein</fullName>
    </recommendedName>
</protein>
<dbReference type="SUPFAM" id="SSF51327">
    <property type="entry name" value="Head-binding domain of phage P22 tailspike protein"/>
    <property type="match status" value="1"/>
</dbReference>
<name>A0A848NWP8_9RALS</name>
<dbReference type="Proteomes" id="UP000575469">
    <property type="component" value="Unassembled WGS sequence"/>
</dbReference>
<gene>
    <name evidence="1" type="ORF">HGR00_03215</name>
</gene>
<comment type="caution">
    <text evidence="1">The sequence shown here is derived from an EMBL/GenBank/DDBJ whole genome shotgun (WGS) entry which is preliminary data.</text>
</comment>
<reference evidence="1 2" key="1">
    <citation type="submission" date="2020-04" db="EMBL/GenBank/DDBJ databases">
        <title>Ralstonia insidiosa genome sequencing and assembly.</title>
        <authorList>
            <person name="Martins R.C.R."/>
            <person name="Perdigao-Neto L.V."/>
            <person name="Levin A.S.S."/>
            <person name="Costa S.F."/>
        </authorList>
    </citation>
    <scope>NUCLEOTIDE SEQUENCE [LARGE SCALE GENOMIC DNA]</scope>
    <source>
        <strain evidence="1 2">5047</strain>
    </source>
</reference>
<dbReference type="InterPro" id="IPR036730">
    <property type="entry name" value="P22_tailspike_N_sf"/>
</dbReference>
<dbReference type="RefSeq" id="WP_169339205.1">
    <property type="nucleotide sequence ID" value="NZ_JABBZM010000002.1"/>
</dbReference>
<dbReference type="Gene3D" id="2.170.14.10">
    <property type="entry name" value="Phage P22 tailspike-like, N-terminal domain"/>
    <property type="match status" value="1"/>
</dbReference>